<keyword evidence="1" id="KW-0812">Transmembrane</keyword>
<dbReference type="EMBL" id="JACDZE010000001">
    <property type="protein sequence ID" value="MBA5629717.1"/>
    <property type="molecule type" value="Genomic_DNA"/>
</dbReference>
<organism evidence="2 3">
    <name type="scientific">Moheibacter lacus</name>
    <dbReference type="NCBI Taxonomy" id="2745851"/>
    <lineage>
        <taxon>Bacteria</taxon>
        <taxon>Pseudomonadati</taxon>
        <taxon>Bacteroidota</taxon>
        <taxon>Flavobacteriia</taxon>
        <taxon>Flavobacteriales</taxon>
        <taxon>Weeksellaceae</taxon>
        <taxon>Moheibacter</taxon>
    </lineage>
</organism>
<evidence type="ECO:0000313" key="3">
    <source>
        <dbReference type="Proteomes" id="UP000552241"/>
    </source>
</evidence>
<dbReference type="RefSeq" id="WP_182043259.1">
    <property type="nucleotide sequence ID" value="NZ_JACDZE010000001.1"/>
</dbReference>
<keyword evidence="1" id="KW-1133">Transmembrane helix</keyword>
<dbReference type="AlphaFoldDB" id="A0A838ZQ07"/>
<reference evidence="2 3" key="1">
    <citation type="submission" date="2020-07" db="EMBL/GenBank/DDBJ databases">
        <title>Moheibacter lacus sp. nov., a member of the family Flavobacteriaceae isolated from freshwater lake sediment.</title>
        <authorList>
            <person name="Liu Y."/>
        </authorList>
    </citation>
    <scope>NUCLEOTIDE SEQUENCE [LARGE SCALE GENOMIC DNA]</scope>
    <source>
        <strain evidence="2 3">BDHS18</strain>
    </source>
</reference>
<feature type="transmembrane region" description="Helical" evidence="1">
    <location>
        <begin position="115"/>
        <end position="132"/>
    </location>
</feature>
<keyword evidence="3" id="KW-1185">Reference proteome</keyword>
<proteinExistence type="predicted"/>
<gene>
    <name evidence="2" type="ORF">HU137_08035</name>
</gene>
<protein>
    <submittedName>
        <fullName evidence="2">Uncharacterized protein</fullName>
    </submittedName>
</protein>
<sequence>MNELELFQELKKRILETYQKSYPYFQGDWDSFSSKDIRQLIELVEIQLKERVSEKWIYTHLKPEGNEKLPRKDMLDIFSRFVGYSEWEEFVFKNQNHSKKSIVSPVKKESKLKPWIGLLFLVPMIGFGIYILQKEKKPKSIEIKNEFTNEPLKPEEIAVYKVKDDEKIPVEVVDSKIEIDASDEKIIIESPYFEKKEVELDEKKNEIFVKPEDYALVLKTFIDADLREWEDRRAKLEKILSDDLEVIILLKENLGAQYLNKDEFSGKLIVPTSETKKMKILNLETNNEKQITFIRIQQL</sequence>
<evidence type="ECO:0000256" key="1">
    <source>
        <dbReference type="SAM" id="Phobius"/>
    </source>
</evidence>
<accession>A0A838ZQ07</accession>
<name>A0A838ZQ07_9FLAO</name>
<dbReference type="Proteomes" id="UP000552241">
    <property type="component" value="Unassembled WGS sequence"/>
</dbReference>
<comment type="caution">
    <text evidence="2">The sequence shown here is derived from an EMBL/GenBank/DDBJ whole genome shotgun (WGS) entry which is preliminary data.</text>
</comment>
<evidence type="ECO:0000313" key="2">
    <source>
        <dbReference type="EMBL" id="MBA5629717.1"/>
    </source>
</evidence>
<keyword evidence="1" id="KW-0472">Membrane</keyword>